<organism evidence="4 5">
    <name type="scientific">Neolentinus lepideus HHB14362 ss-1</name>
    <dbReference type="NCBI Taxonomy" id="1314782"/>
    <lineage>
        <taxon>Eukaryota</taxon>
        <taxon>Fungi</taxon>
        <taxon>Dikarya</taxon>
        <taxon>Basidiomycota</taxon>
        <taxon>Agaricomycotina</taxon>
        <taxon>Agaricomycetes</taxon>
        <taxon>Gloeophyllales</taxon>
        <taxon>Gloeophyllaceae</taxon>
        <taxon>Neolentinus</taxon>
    </lineage>
</organism>
<dbReference type="PRINTS" id="PR00081">
    <property type="entry name" value="GDHRDH"/>
</dbReference>
<name>A0A165RG58_9AGAM</name>
<dbReference type="Pfam" id="PF00106">
    <property type="entry name" value="adh_short"/>
    <property type="match status" value="1"/>
</dbReference>
<evidence type="ECO:0000256" key="1">
    <source>
        <dbReference type="ARBA" id="ARBA00006484"/>
    </source>
</evidence>
<evidence type="ECO:0000256" key="2">
    <source>
        <dbReference type="ARBA" id="ARBA00023002"/>
    </source>
</evidence>
<dbReference type="PANTHER" id="PTHR43976:SF16">
    <property type="entry name" value="SHORT-CHAIN DEHYDROGENASE_REDUCTASE FAMILY PROTEIN"/>
    <property type="match status" value="1"/>
</dbReference>
<keyword evidence="2" id="KW-0560">Oxidoreductase</keyword>
<comment type="similarity">
    <text evidence="1 3">Belongs to the short-chain dehydrogenases/reductases (SDR) family.</text>
</comment>
<dbReference type="PANTHER" id="PTHR43976">
    <property type="entry name" value="SHORT CHAIN DEHYDROGENASE"/>
    <property type="match status" value="1"/>
</dbReference>
<evidence type="ECO:0000313" key="4">
    <source>
        <dbReference type="EMBL" id="KZT23762.1"/>
    </source>
</evidence>
<dbReference type="InParanoid" id="A0A165RG58"/>
<dbReference type="CDD" id="cd05374">
    <property type="entry name" value="17beta-HSD-like_SDR_c"/>
    <property type="match status" value="1"/>
</dbReference>
<proteinExistence type="inferred from homology"/>
<dbReference type="EMBL" id="KV425582">
    <property type="protein sequence ID" value="KZT23762.1"/>
    <property type="molecule type" value="Genomic_DNA"/>
</dbReference>
<dbReference type="SUPFAM" id="SSF51735">
    <property type="entry name" value="NAD(P)-binding Rossmann-fold domains"/>
    <property type="match status" value="1"/>
</dbReference>
<keyword evidence="5" id="KW-1185">Reference proteome</keyword>
<dbReference type="FunCoup" id="A0A165RG58">
    <property type="interactions" value="2"/>
</dbReference>
<dbReference type="AlphaFoldDB" id="A0A165RG58"/>
<protein>
    <submittedName>
        <fullName evidence="4">NAD(P)-binding protein</fullName>
    </submittedName>
</protein>
<dbReference type="Gene3D" id="3.40.50.720">
    <property type="entry name" value="NAD(P)-binding Rossmann-like Domain"/>
    <property type="match status" value="1"/>
</dbReference>
<dbReference type="PRINTS" id="PR00080">
    <property type="entry name" value="SDRFAMILY"/>
</dbReference>
<gene>
    <name evidence="4" type="ORF">NEOLEDRAFT_512407</name>
</gene>
<dbReference type="GO" id="GO:0016491">
    <property type="term" value="F:oxidoreductase activity"/>
    <property type="evidence" value="ECO:0007669"/>
    <property type="project" value="UniProtKB-KW"/>
</dbReference>
<reference evidence="4 5" key="1">
    <citation type="journal article" date="2016" name="Mol. Biol. Evol.">
        <title>Comparative Genomics of Early-Diverging Mushroom-Forming Fungi Provides Insights into the Origins of Lignocellulose Decay Capabilities.</title>
        <authorList>
            <person name="Nagy L.G."/>
            <person name="Riley R."/>
            <person name="Tritt A."/>
            <person name="Adam C."/>
            <person name="Daum C."/>
            <person name="Floudas D."/>
            <person name="Sun H."/>
            <person name="Yadav J.S."/>
            <person name="Pangilinan J."/>
            <person name="Larsson K.H."/>
            <person name="Matsuura K."/>
            <person name="Barry K."/>
            <person name="Labutti K."/>
            <person name="Kuo R."/>
            <person name="Ohm R.A."/>
            <person name="Bhattacharya S.S."/>
            <person name="Shirouzu T."/>
            <person name="Yoshinaga Y."/>
            <person name="Martin F.M."/>
            <person name="Grigoriev I.V."/>
            <person name="Hibbett D.S."/>
        </authorList>
    </citation>
    <scope>NUCLEOTIDE SEQUENCE [LARGE SCALE GENOMIC DNA]</scope>
    <source>
        <strain evidence="4 5">HHB14362 ss-1</strain>
    </source>
</reference>
<dbReference type="Proteomes" id="UP000076761">
    <property type="component" value="Unassembled WGS sequence"/>
</dbReference>
<dbReference type="OrthoDB" id="1274115at2759"/>
<dbReference type="InterPro" id="IPR036291">
    <property type="entry name" value="NAD(P)-bd_dom_sf"/>
</dbReference>
<evidence type="ECO:0000256" key="3">
    <source>
        <dbReference type="RuleBase" id="RU000363"/>
    </source>
</evidence>
<dbReference type="InterPro" id="IPR051911">
    <property type="entry name" value="SDR_oxidoreductase"/>
</dbReference>
<dbReference type="STRING" id="1314782.A0A165RG58"/>
<accession>A0A165RG58</accession>
<evidence type="ECO:0000313" key="5">
    <source>
        <dbReference type="Proteomes" id="UP000076761"/>
    </source>
</evidence>
<dbReference type="InterPro" id="IPR002347">
    <property type="entry name" value="SDR_fam"/>
</dbReference>
<sequence>MPESQVWLVTGTSTGIGREIVLAGLAAGHKVIATARSAAKIKDLGEKGAYTIELDVSAPAAELEKGVKQALAAYGHIDVLVNNAAQIMFGTIEEASEQDVMRIFQTNLFGPLTLIRLLLPHMRERKSGTIVNIGSIGGTIIFPGLASYHGTKFALTGYTETLHNEVKHLGIRAVYVELGDFRTEILDSNVKMLTASGKIAEYYTPGSAASITQAGIAELTGNQPGDPKKAAETIVRVCSGKDPRGIPQRLVLGSDAAEKSKAKFKALTENVEKWEDVAKSTDY</sequence>